<dbReference type="SFLD" id="SFLDS00005">
    <property type="entry name" value="Isoprenoid_Synthase_Type_I"/>
    <property type="match status" value="1"/>
</dbReference>
<comment type="similarity">
    <text evidence="2 6">Belongs to the FPP/GGPP synthase family.</text>
</comment>
<keyword evidence="3 6" id="KW-0808">Transferase</keyword>
<reference evidence="8 9" key="1">
    <citation type="journal article" date="2022" name="Syst. Appl. Microbiol.">
        <title>Rhodopirellula aestuarii sp. nov., a novel member of the genus Rhodopirellula isolated from brackish sediments collected in the Tagus River estuary, Portugal.</title>
        <authorList>
            <person name="Vitorino I.R."/>
            <person name="Klimek D."/>
            <person name="Calusinska M."/>
            <person name="Lobo-da-Cunha A."/>
            <person name="Vasconcelos V."/>
            <person name="Lage O.M."/>
        </authorList>
    </citation>
    <scope>NUCLEOTIDE SEQUENCE [LARGE SCALE GENOMIC DNA]</scope>
    <source>
        <strain evidence="8 9">ICT_H3.1</strain>
    </source>
</reference>
<evidence type="ECO:0000256" key="2">
    <source>
        <dbReference type="ARBA" id="ARBA00006706"/>
    </source>
</evidence>
<evidence type="ECO:0000256" key="3">
    <source>
        <dbReference type="ARBA" id="ARBA00022679"/>
    </source>
</evidence>
<dbReference type="InterPro" id="IPR000092">
    <property type="entry name" value="Polyprenyl_synt"/>
</dbReference>
<dbReference type="InterPro" id="IPR008949">
    <property type="entry name" value="Isoprenoid_synthase_dom_sf"/>
</dbReference>
<proteinExistence type="inferred from homology"/>
<dbReference type="PANTHER" id="PTHR12001:SF69">
    <property type="entry name" value="ALL TRANS-POLYPRENYL-DIPHOSPHATE SYNTHASE PDSS1"/>
    <property type="match status" value="1"/>
</dbReference>
<evidence type="ECO:0000256" key="7">
    <source>
        <dbReference type="SAM" id="MobiDB-lite"/>
    </source>
</evidence>
<dbReference type="PROSITE" id="PS00444">
    <property type="entry name" value="POLYPRENYL_SYNTHASE_2"/>
    <property type="match status" value="1"/>
</dbReference>
<accession>A0ABT0U1F9</accession>
<evidence type="ECO:0000256" key="4">
    <source>
        <dbReference type="ARBA" id="ARBA00022723"/>
    </source>
</evidence>
<feature type="region of interest" description="Disordered" evidence="7">
    <location>
        <begin position="1"/>
        <end position="24"/>
    </location>
</feature>
<dbReference type="Pfam" id="PF00348">
    <property type="entry name" value="polyprenyl_synt"/>
    <property type="match status" value="1"/>
</dbReference>
<dbReference type="Gene3D" id="1.10.600.10">
    <property type="entry name" value="Farnesyl Diphosphate Synthase"/>
    <property type="match status" value="1"/>
</dbReference>
<dbReference type="CDD" id="cd00685">
    <property type="entry name" value="Trans_IPPS_HT"/>
    <property type="match status" value="1"/>
</dbReference>
<name>A0ABT0U1F9_9BACT</name>
<protein>
    <submittedName>
        <fullName evidence="8">Polyprenyl synthetase family protein</fullName>
    </submittedName>
</protein>
<evidence type="ECO:0000256" key="6">
    <source>
        <dbReference type="RuleBase" id="RU004466"/>
    </source>
</evidence>
<organism evidence="8 9">
    <name type="scientific">Aporhodopirellula aestuarii</name>
    <dbReference type="NCBI Taxonomy" id="2950107"/>
    <lineage>
        <taxon>Bacteria</taxon>
        <taxon>Pseudomonadati</taxon>
        <taxon>Planctomycetota</taxon>
        <taxon>Planctomycetia</taxon>
        <taxon>Pirellulales</taxon>
        <taxon>Pirellulaceae</taxon>
        <taxon>Aporhodopirellula</taxon>
    </lineage>
</organism>
<keyword evidence="5" id="KW-0460">Magnesium</keyword>
<dbReference type="Proteomes" id="UP001202961">
    <property type="component" value="Unassembled WGS sequence"/>
</dbReference>
<evidence type="ECO:0000313" key="9">
    <source>
        <dbReference type="Proteomes" id="UP001202961"/>
    </source>
</evidence>
<dbReference type="SUPFAM" id="SSF48576">
    <property type="entry name" value="Terpenoid synthases"/>
    <property type="match status" value="1"/>
</dbReference>
<comment type="caution">
    <text evidence="8">The sequence shown here is derived from an EMBL/GenBank/DDBJ whole genome shotgun (WGS) entry which is preliminary data.</text>
</comment>
<dbReference type="InterPro" id="IPR033749">
    <property type="entry name" value="Polyprenyl_synt_CS"/>
</dbReference>
<evidence type="ECO:0000256" key="5">
    <source>
        <dbReference type="ARBA" id="ARBA00022842"/>
    </source>
</evidence>
<sequence length="379" mass="41399">MAESTSSPSAEIGRRDEQAAPTAVPCPNRAAEAMRQVYGPIVEHLVAVDARLHLELQSQYEALVPVLRHGTQLGGKRLRPALLLLSGLATSADLTKATDSPHHNDAINDNDAARKNELISDDHIVMATVVEMVHTATLVHDDVLDKADTRRHVPTINARWNDDTSILLGDYLFAQSFCLAATLPSTLACRWVGQAAQRVCEGELRQILGRDWLDIDEETYLEIIRGKTAELTSVSCRLGAQLSGGDESLVAALGNYGNDLGIAFQIADDYLDLWGDGEQVGKTLGTDLAQGKITLPLIRLLRHENTNIASQAIDALRAEPAERMRRIGPLLRKSDAGEYTRDIADQYRRSAIAAIDSLAPSPALESLIRIADFSVDRRF</sequence>
<gene>
    <name evidence="8" type="ORF">NB063_07550</name>
</gene>
<dbReference type="PANTHER" id="PTHR12001">
    <property type="entry name" value="GERANYLGERANYL PYROPHOSPHATE SYNTHASE"/>
    <property type="match status" value="1"/>
</dbReference>
<evidence type="ECO:0000313" key="8">
    <source>
        <dbReference type="EMBL" id="MCM2370479.1"/>
    </source>
</evidence>
<evidence type="ECO:0000256" key="1">
    <source>
        <dbReference type="ARBA" id="ARBA00001946"/>
    </source>
</evidence>
<dbReference type="EMBL" id="JAMQBK010000023">
    <property type="protein sequence ID" value="MCM2370479.1"/>
    <property type="molecule type" value="Genomic_DNA"/>
</dbReference>
<keyword evidence="4" id="KW-0479">Metal-binding</keyword>
<keyword evidence="9" id="KW-1185">Reference proteome</keyword>
<comment type="cofactor">
    <cofactor evidence="1">
        <name>Mg(2+)</name>
        <dbReference type="ChEBI" id="CHEBI:18420"/>
    </cofactor>
</comment>
<dbReference type="PROSITE" id="PS00723">
    <property type="entry name" value="POLYPRENYL_SYNTHASE_1"/>
    <property type="match status" value="1"/>
</dbReference>